<evidence type="ECO:0000313" key="2">
    <source>
        <dbReference type="Proteomes" id="UP001139344"/>
    </source>
</evidence>
<comment type="caution">
    <text evidence="1">The sequence shown here is derived from an EMBL/GenBank/DDBJ whole genome shotgun (WGS) entry which is preliminary data.</text>
</comment>
<dbReference type="RefSeq" id="WP_240099950.1">
    <property type="nucleotide sequence ID" value="NZ_JAJSON010000025.1"/>
</dbReference>
<keyword evidence="2" id="KW-1185">Reference proteome</keyword>
<gene>
    <name evidence="1" type="ORF">LU635_13130</name>
</gene>
<accession>A0A9X2A6R9</accession>
<evidence type="ECO:0000313" key="1">
    <source>
        <dbReference type="EMBL" id="MCG9972584.1"/>
    </source>
</evidence>
<reference evidence="1" key="1">
    <citation type="submission" date="2021-12" db="EMBL/GenBank/DDBJ databases">
        <title>Description of Gramella crocea sp. nov., a new bacterium isolated from activated sludge.</title>
        <authorList>
            <person name="Zhang X."/>
        </authorList>
    </citation>
    <scope>NUCLEOTIDE SEQUENCE</scope>
    <source>
        <strain evidence="1">YB25</strain>
    </source>
</reference>
<name>A0A9X2A6R9_9FLAO</name>
<organism evidence="1 2">
    <name type="scientific">Christiangramia crocea</name>
    <dbReference type="NCBI Taxonomy" id="2904124"/>
    <lineage>
        <taxon>Bacteria</taxon>
        <taxon>Pseudomonadati</taxon>
        <taxon>Bacteroidota</taxon>
        <taxon>Flavobacteriia</taxon>
        <taxon>Flavobacteriales</taxon>
        <taxon>Flavobacteriaceae</taxon>
        <taxon>Christiangramia</taxon>
    </lineage>
</organism>
<proteinExistence type="predicted"/>
<sequence>MSKTCENKNPLVREGSVQQQRLLKALVPQNLKLHDLDEKDWLKFVKKYAGIIAYYDKNPNDIAGDWNGFFPSEEEIEKIQNAYSSGEIQPHLSLFISFLKLLKFPQQGINNIPQRHLEFYYKQVLNIEPKTFQKDFVHVIFELAKNAEKELVEKGSLLEAGKDEAGISRFYRLEKDLVVNQARVSEIKSVYTDKDKRLHYAIKTNSIDGIKEELEDGQSFSAFGNDVWPLAPREVYLSSPLLRLKSGKRIIKVHWEFNKELEVKGEVFASVTQEKGWLENIKVTIPESETNTWTIELEQDEKAVTPYNEKSHENNLRTSEPVIKFHFKDPVMYRNLSEISLKGVKIEVEVNNLKELSIRNELGNLAPDKPFMPFGPRPKKNSKLKIKAPEFEGKNIDSYSINLPWLNMPANFDNHYSHYKQAIQAQRDEEAEYEVYLMPYLGDIMLEFNSGEGYRKIESNEHEIIKRLKKRKPSFQADTMRTNFRVLVSSPYNPSDKSHEMFPVDKAAIEIDTSSTTYLKGGEIELKLMEPFYHDLYNDLYVSVITDTPFRGVNPEELPNEPYTPLLDYLSLDYKASAEITLSDNSVSNQEIKVLRKFPFGHKLMKKRGSILPGFNSHQLFVGIESIQAKDHISLLFEVEEGSENPLHSSFEDSEGIRWSVLGQNEEWIPLKSENIIQNGTNNFLRSGIVEIRFPENTGHEHTLFRSDLVWLKIELQKEPDSVSRFKGVHAQAALASFVWRGNSLEHLYAGLPTNTIDQLAQRKSSIKSLTQPYPSFGGKPAENKEEYYRRISERLRHKNRALAIWDYEHLVLQEFPSLYKVKCLNHTKHLENKVDELCPGSIILLVIPRLNDNNKAYRLKPMVSQDVKNSIFYFLKAKMPLHAQLEVCNPIYEEVRFQFQVRFYAEYEFDFYETQLQEELKKYLAPWIYVENAEIIFSNSLYAYEVVHFIENLEYVDYVEDFKMAQKKDDDSWVVQKEIKPLTSLSILVPAVQHIINEATIC</sequence>
<dbReference type="AlphaFoldDB" id="A0A9X2A6R9"/>
<dbReference type="Proteomes" id="UP001139344">
    <property type="component" value="Unassembled WGS sequence"/>
</dbReference>
<protein>
    <submittedName>
        <fullName evidence="1">Baseplate J/gp47 family protein</fullName>
    </submittedName>
</protein>
<dbReference type="EMBL" id="JAJSON010000025">
    <property type="protein sequence ID" value="MCG9972584.1"/>
    <property type="molecule type" value="Genomic_DNA"/>
</dbReference>